<name>A0A266LR76_PSEFR</name>
<comment type="caution">
    <text evidence="1">The sequence shown here is derived from an EMBL/GenBank/DDBJ whole genome shotgun (WGS) entry which is preliminary data.</text>
</comment>
<protein>
    <recommendedName>
        <fullName evidence="3">Lipoprotein</fullName>
    </recommendedName>
</protein>
<dbReference type="AlphaFoldDB" id="A0A266LR76"/>
<sequence length="220" mass="25082">MLVVKNSFKFALCIVFVAVTGCSESVSTPISMGPPTKDSKNTISEKITLKEFSTGQVASKELESARDKALSWTYFSERRIVDVVSLEDKKVVEIKFRLEDSYEASKLKDEMEARFRSEGSPIFSFYCVSDVSSVNFTDKKFPVTIQNCYAFDEKQTLLITRKYPIKKEPLIEQNPVLKLLLDTGTVTLYDQNLRATKATQESDRLNKQIAERQKNQKNDM</sequence>
<gene>
    <name evidence="1" type="ORF">CJF43_17165</name>
</gene>
<dbReference type="Proteomes" id="UP000216113">
    <property type="component" value="Unassembled WGS sequence"/>
</dbReference>
<dbReference type="EMBL" id="NQKL01000014">
    <property type="protein sequence ID" value="OZY40566.1"/>
    <property type="molecule type" value="Genomic_DNA"/>
</dbReference>
<organism evidence="1 2">
    <name type="scientific">Pseudomonas fragi</name>
    <dbReference type="NCBI Taxonomy" id="296"/>
    <lineage>
        <taxon>Bacteria</taxon>
        <taxon>Pseudomonadati</taxon>
        <taxon>Pseudomonadota</taxon>
        <taxon>Gammaproteobacteria</taxon>
        <taxon>Pseudomonadales</taxon>
        <taxon>Pseudomonadaceae</taxon>
        <taxon>Pseudomonas</taxon>
    </lineage>
</organism>
<dbReference type="PROSITE" id="PS51257">
    <property type="entry name" value="PROKAR_LIPOPROTEIN"/>
    <property type="match status" value="1"/>
</dbReference>
<evidence type="ECO:0008006" key="3">
    <source>
        <dbReference type="Google" id="ProtNLM"/>
    </source>
</evidence>
<evidence type="ECO:0000313" key="1">
    <source>
        <dbReference type="EMBL" id="OZY40566.1"/>
    </source>
</evidence>
<proteinExistence type="predicted"/>
<dbReference type="RefSeq" id="WP_095030199.1">
    <property type="nucleotide sequence ID" value="NZ_NQKL01000014.1"/>
</dbReference>
<reference evidence="1 2" key="1">
    <citation type="submission" date="2017-08" db="EMBL/GenBank/DDBJ databases">
        <title>Genomic and metabolic characterisation of spoilage-associated Pseudomonas species.</title>
        <authorList>
            <person name="Stanborough T."/>
            <person name="Fegan N."/>
            <person name="Powell S.M."/>
            <person name="Singh T."/>
            <person name="Tamplin M.L."/>
            <person name="Chandry P.S."/>
        </authorList>
    </citation>
    <scope>NUCLEOTIDE SEQUENCE [LARGE SCALE GENOMIC DNA]</scope>
    <source>
        <strain evidence="1 2">F1820</strain>
    </source>
</reference>
<evidence type="ECO:0000313" key="2">
    <source>
        <dbReference type="Proteomes" id="UP000216113"/>
    </source>
</evidence>
<accession>A0A266LR76</accession>